<keyword evidence="1" id="KW-1133">Transmembrane helix</keyword>
<dbReference type="InterPro" id="IPR025495">
    <property type="entry name" value="DUF4386"/>
</dbReference>
<feature type="transmembrane region" description="Helical" evidence="1">
    <location>
        <begin position="219"/>
        <end position="237"/>
    </location>
</feature>
<accession>A0A3S0ICY8</accession>
<dbReference type="Pfam" id="PF14329">
    <property type="entry name" value="DUF4386"/>
    <property type="match status" value="1"/>
</dbReference>
<protein>
    <submittedName>
        <fullName evidence="2">DUF4386 family protein</fullName>
    </submittedName>
</protein>
<evidence type="ECO:0000313" key="2">
    <source>
        <dbReference type="EMBL" id="RTR17083.1"/>
    </source>
</evidence>
<dbReference type="Proteomes" id="UP000277007">
    <property type="component" value="Unassembled WGS sequence"/>
</dbReference>
<feature type="transmembrane region" description="Helical" evidence="1">
    <location>
        <begin position="98"/>
        <end position="118"/>
    </location>
</feature>
<evidence type="ECO:0000256" key="1">
    <source>
        <dbReference type="SAM" id="Phobius"/>
    </source>
</evidence>
<feature type="transmembrane region" description="Helical" evidence="1">
    <location>
        <begin position="12"/>
        <end position="32"/>
    </location>
</feature>
<sequence>MITALTQPPRRLVYAASLSLLSCLIFTNIAYIRLVTSFGYDDVLREPVHVILARFSAGGPALIMTWALFAWSALLFSAAAVLVPRAIAVETEWRGRTIGLIGAASGLVQAIGLLRWVFVVPALASIHLASDAAPADRAAVEVVFTAINQFGGVALGEHVGQCLLIVWTTGVAGMLWHAGGLMVPVAMVGFATVPLWVMAQTELFGTVIPTAPVTEAAPFAFTLWMIWLTLLAAALIGRDLQRRR</sequence>
<keyword evidence="1" id="KW-0812">Transmembrane</keyword>
<organism evidence="2 3">
    <name type="scientific">Azospirillum griseum</name>
    <dbReference type="NCBI Taxonomy" id="2496639"/>
    <lineage>
        <taxon>Bacteria</taxon>
        <taxon>Pseudomonadati</taxon>
        <taxon>Pseudomonadota</taxon>
        <taxon>Alphaproteobacteria</taxon>
        <taxon>Rhodospirillales</taxon>
        <taxon>Azospirillaceae</taxon>
        <taxon>Azospirillum</taxon>
    </lineage>
</organism>
<dbReference type="OrthoDB" id="326446at2"/>
<feature type="transmembrane region" description="Helical" evidence="1">
    <location>
        <begin position="63"/>
        <end position="86"/>
    </location>
</feature>
<keyword evidence="3" id="KW-1185">Reference proteome</keyword>
<comment type="caution">
    <text evidence="2">The sequence shown here is derived from an EMBL/GenBank/DDBJ whole genome shotgun (WGS) entry which is preliminary data.</text>
</comment>
<dbReference type="RefSeq" id="WP_126618453.1">
    <property type="nucleotide sequence ID" value="NZ_JBHUCY010000019.1"/>
</dbReference>
<name>A0A3S0ICY8_9PROT</name>
<reference evidence="2 3" key="1">
    <citation type="submission" date="2018-12" db="EMBL/GenBank/DDBJ databases">
        <authorList>
            <person name="Yang Y."/>
        </authorList>
    </citation>
    <scope>NUCLEOTIDE SEQUENCE [LARGE SCALE GENOMIC DNA]</scope>
    <source>
        <strain evidence="2 3">L-25-5w-1</strain>
    </source>
</reference>
<dbReference type="AlphaFoldDB" id="A0A3S0ICY8"/>
<keyword evidence="1" id="KW-0472">Membrane</keyword>
<proteinExistence type="predicted"/>
<evidence type="ECO:0000313" key="3">
    <source>
        <dbReference type="Proteomes" id="UP000277007"/>
    </source>
</evidence>
<feature type="transmembrane region" description="Helical" evidence="1">
    <location>
        <begin position="181"/>
        <end position="199"/>
    </location>
</feature>
<gene>
    <name evidence="2" type="ORF">EJ903_19165</name>
</gene>
<dbReference type="EMBL" id="RXMA01000021">
    <property type="protein sequence ID" value="RTR17083.1"/>
    <property type="molecule type" value="Genomic_DNA"/>
</dbReference>